<reference evidence="5" key="1">
    <citation type="submission" date="2011-12" db="EMBL/GenBank/DDBJ databases">
        <title>Complete sequence of Methanoregula formicicum SMSP.</title>
        <authorList>
            <person name="Lucas S."/>
            <person name="Han J."/>
            <person name="Lapidus A."/>
            <person name="Cheng J.-F."/>
            <person name="Goodwin L."/>
            <person name="Pitluck S."/>
            <person name="Peters L."/>
            <person name="Ovchinnikova G."/>
            <person name="Teshima H."/>
            <person name="Detter J.C."/>
            <person name="Han C."/>
            <person name="Tapia R."/>
            <person name="Land M."/>
            <person name="Hauser L."/>
            <person name="Kyrpides N."/>
            <person name="Ivanova N."/>
            <person name="Pagani I."/>
            <person name="Imachi H."/>
            <person name="Tamaki H."/>
            <person name="Sekiguchi Y."/>
            <person name="Kamagata Y."/>
            <person name="Cadillo-Quiroz H."/>
            <person name="Zinder S."/>
            <person name="Liu W.-T."/>
            <person name="Woyke T."/>
        </authorList>
    </citation>
    <scope>NUCLEOTIDE SEQUENCE [LARGE SCALE GENOMIC DNA]</scope>
    <source>
        <strain evidence="5">DSM 22288 / NBRC 105244 / SMSP</strain>
    </source>
</reference>
<keyword evidence="2 3" id="KW-0802">TPR repeat</keyword>
<accession>L0HH40</accession>
<dbReference type="OrthoDB" id="115601at2157"/>
<keyword evidence="5" id="KW-1185">Reference proteome</keyword>
<dbReference type="HOGENOM" id="CLU_1472079_0_0_2"/>
<name>L0HH40_METFS</name>
<dbReference type="EMBL" id="CP003167">
    <property type="protein sequence ID" value="AGB02394.1"/>
    <property type="molecule type" value="Genomic_DNA"/>
</dbReference>
<dbReference type="Pfam" id="PF13424">
    <property type="entry name" value="TPR_12"/>
    <property type="match status" value="1"/>
</dbReference>
<dbReference type="InterPro" id="IPR019734">
    <property type="entry name" value="TPR_rpt"/>
</dbReference>
<dbReference type="GeneID" id="14307743"/>
<feature type="repeat" description="TPR" evidence="3">
    <location>
        <begin position="105"/>
        <end position="138"/>
    </location>
</feature>
<reference evidence="4 5" key="2">
    <citation type="journal article" date="2014" name="Genome Announc.">
        <title>Complete Genome Sequence of Methanoregula formicica SMSPT, a Mesophilic Hydrogenotrophic Methanogen Isolated from a Methanogenic Upflow Anaerobic Sludge Blanket Reactor.</title>
        <authorList>
            <person name="Yamamoto K."/>
            <person name="Tamaki H."/>
            <person name="Cadillo-Quiroz H."/>
            <person name="Imachi H."/>
            <person name="Kyrpides N."/>
            <person name="Woyke T."/>
            <person name="Goodwin L."/>
            <person name="Zinder S.H."/>
            <person name="Kamagata Y."/>
            <person name="Liu W.T."/>
        </authorList>
    </citation>
    <scope>NUCLEOTIDE SEQUENCE [LARGE SCALE GENOMIC DNA]</scope>
    <source>
        <strain evidence="5">DSM 22288 / NBRC 105244 / SMSP</strain>
    </source>
</reference>
<dbReference type="Proteomes" id="UP000010824">
    <property type="component" value="Chromosome"/>
</dbReference>
<dbReference type="InParanoid" id="L0HH40"/>
<sequence length="183" mass="19344" precursor="true">MHLRTGLIVIVMTLMIVTPALAADDIPAEENPWYWYNQAVDLANAGQFSAALVANEKALSLNESMPLAWANEAGILVQLGRYEEAIVAADRVVSVNATDLPNAYAAAYYSKGDALRALGRTSEAADAYARAYSLDSGLVPPVTVPGQTSVPATPSPAKSPLHPGIIVCSVLVALVCCKARFMQ</sequence>
<dbReference type="RefSeq" id="WP_015285357.1">
    <property type="nucleotide sequence ID" value="NC_019943.1"/>
</dbReference>
<dbReference type="InterPro" id="IPR051685">
    <property type="entry name" value="Ycf3/AcsC/BcsC/TPR_MFPF"/>
</dbReference>
<evidence type="ECO:0000256" key="3">
    <source>
        <dbReference type="PROSITE-ProRule" id="PRU00339"/>
    </source>
</evidence>
<protein>
    <submittedName>
        <fullName evidence="4">Tetratricopeptide repeat protein</fullName>
    </submittedName>
</protein>
<dbReference type="KEGG" id="mfo:Metfor_1354"/>
<dbReference type="SMART" id="SM00028">
    <property type="entry name" value="TPR"/>
    <property type="match status" value="3"/>
</dbReference>
<dbReference type="SUPFAM" id="SSF48452">
    <property type="entry name" value="TPR-like"/>
    <property type="match status" value="1"/>
</dbReference>
<gene>
    <name evidence="4" type="ordered locus">Metfor_1354</name>
</gene>
<evidence type="ECO:0000313" key="5">
    <source>
        <dbReference type="Proteomes" id="UP000010824"/>
    </source>
</evidence>
<dbReference type="AlphaFoldDB" id="L0HH40"/>
<dbReference type="PANTHER" id="PTHR44943">
    <property type="entry name" value="CELLULOSE SYNTHASE OPERON PROTEIN C"/>
    <property type="match status" value="1"/>
</dbReference>
<evidence type="ECO:0000313" key="4">
    <source>
        <dbReference type="EMBL" id="AGB02394.1"/>
    </source>
</evidence>
<evidence type="ECO:0000256" key="2">
    <source>
        <dbReference type="ARBA" id="ARBA00022803"/>
    </source>
</evidence>
<organism evidence="4 5">
    <name type="scientific">Methanoregula formicica (strain DSM 22288 / NBRC 105244 / SMSP)</name>
    <dbReference type="NCBI Taxonomy" id="593750"/>
    <lineage>
        <taxon>Archaea</taxon>
        <taxon>Methanobacteriati</taxon>
        <taxon>Methanobacteriota</taxon>
        <taxon>Stenosarchaea group</taxon>
        <taxon>Methanomicrobia</taxon>
        <taxon>Methanomicrobiales</taxon>
        <taxon>Methanoregulaceae</taxon>
        <taxon>Methanoregula</taxon>
    </lineage>
</organism>
<dbReference type="InterPro" id="IPR011990">
    <property type="entry name" value="TPR-like_helical_dom_sf"/>
</dbReference>
<dbReference type="PROSITE" id="PS50005">
    <property type="entry name" value="TPR"/>
    <property type="match status" value="1"/>
</dbReference>
<keyword evidence="1" id="KW-0677">Repeat</keyword>
<dbReference type="eggNOG" id="arCOG03034">
    <property type="taxonomic scope" value="Archaea"/>
</dbReference>
<dbReference type="Gene3D" id="1.25.40.10">
    <property type="entry name" value="Tetratricopeptide repeat domain"/>
    <property type="match status" value="1"/>
</dbReference>
<evidence type="ECO:0000256" key="1">
    <source>
        <dbReference type="ARBA" id="ARBA00022737"/>
    </source>
</evidence>
<proteinExistence type="predicted"/>
<dbReference type="STRING" id="593750.Metfor_1354"/>
<dbReference type="PANTHER" id="PTHR44943:SF8">
    <property type="entry name" value="TPR REPEAT-CONTAINING PROTEIN MJ0263"/>
    <property type="match status" value="1"/>
</dbReference>